<sequence>MQANVQVIERDANNVRKESGITQFLSDEFGTLIKIGRSPFNDYETYIRKPDWEAGILLLQALSSNISAGTGFGERLRRIAEAGKGKTRTRLEESLGEADKAKLQTGRVITIEVTASKIYAAATRRLEAPDQKEVMGDSATTISEKLNWDDDNEAQNDQWPGTSHALAEAGDTRTPFKTSQVPDNIIFGSSETNSLMTRYEKAWQSLVTKENARRTRQEKGRQKAFLVSQILPITEAEHGKYEPHFADETQNDLLDYSNIPIPGWLCYKMRYSLVPPLSATLLPTKFEQELDIVLLESIYKLPKNADDEDSEGSIKLNTNVQERQDQQVEDARIGTTIHRIDEEIGLIKSRKRQDIDLFIMPTEFGDSALMPSNESYKVIALYEKPRRSKEADNGEGKGKSGLLRTQEKALLKDQQRRERLDGDSGKSDDDPTEAIVLNPKYSTEEERNNGRSRPEEDPELEKESEVRKMRKSEHKVGVFQTLRAEPIFRTSEQKLSKQCIGNDDCDSITVPTESALAKHERIWANLDAPGNIFVDGLLLENAQVVTILPEATEAIQAPTGRAGGDLQSSSTRAILYAMTDAGLIPSSETNNSEGSALVTSLEIATEMDVALEEEKKEPTDTPTSAAPVPDQYAVMGDLMLFGIMLVKIQNLQSLNTEGEVFRVSIPDDMALGKLVPCLENSPMDAITLSKTTLTFRTHDTKTEQAGLTISTTVRFSGVLQPVSDALRYILSQKDSRIDMSCLLSTRRDGLKVLPQPIGFTLRGVLPDVEVGRDLSRTFGSALVSVFPDLKILAADLRYGNCSEVATLVP</sequence>
<dbReference type="AlphaFoldDB" id="A0A8H4ZTA2"/>
<feature type="compositionally biased region" description="Basic and acidic residues" evidence="1">
    <location>
        <begin position="386"/>
        <end position="398"/>
    </location>
</feature>
<reference evidence="2 3" key="1">
    <citation type="journal article" date="2020" name="BMC Genomics">
        <title>Correction to: Identification and distribution of gene clusters required for synthesis of sphingolipid metabolism inhibitors in diverse species of the filamentous fungus Fusarium.</title>
        <authorList>
            <person name="Kim H.S."/>
            <person name="Lohmar J.M."/>
            <person name="Busman M."/>
            <person name="Brown D.W."/>
            <person name="Naumann T.A."/>
            <person name="Divon H.H."/>
            <person name="Lysoe E."/>
            <person name="Uhlig S."/>
            <person name="Proctor R.H."/>
        </authorList>
    </citation>
    <scope>NUCLEOTIDE SEQUENCE [LARGE SCALE GENOMIC DNA]</scope>
    <source>
        <strain evidence="2 3">NRRL 25214</strain>
    </source>
</reference>
<evidence type="ECO:0000313" key="3">
    <source>
        <dbReference type="Proteomes" id="UP000573603"/>
    </source>
</evidence>
<evidence type="ECO:0000313" key="2">
    <source>
        <dbReference type="EMBL" id="KAF5251987.1"/>
    </source>
</evidence>
<gene>
    <name evidence="2" type="ORF">FANTH_2941</name>
</gene>
<keyword evidence="3" id="KW-1185">Reference proteome</keyword>
<feature type="compositionally biased region" description="Basic and acidic residues" evidence="1">
    <location>
        <begin position="442"/>
        <end position="467"/>
    </location>
</feature>
<comment type="caution">
    <text evidence="2">The sequence shown here is derived from an EMBL/GenBank/DDBJ whole genome shotgun (WGS) entry which is preliminary data.</text>
</comment>
<proteinExistence type="predicted"/>
<organism evidence="2 3">
    <name type="scientific">Fusarium anthophilum</name>
    <dbReference type="NCBI Taxonomy" id="48485"/>
    <lineage>
        <taxon>Eukaryota</taxon>
        <taxon>Fungi</taxon>
        <taxon>Dikarya</taxon>
        <taxon>Ascomycota</taxon>
        <taxon>Pezizomycotina</taxon>
        <taxon>Sordariomycetes</taxon>
        <taxon>Hypocreomycetidae</taxon>
        <taxon>Hypocreales</taxon>
        <taxon>Nectriaceae</taxon>
        <taxon>Fusarium</taxon>
        <taxon>Fusarium fujikuroi species complex</taxon>
    </lineage>
</organism>
<evidence type="ECO:0000256" key="1">
    <source>
        <dbReference type="SAM" id="MobiDB-lite"/>
    </source>
</evidence>
<protein>
    <submittedName>
        <fullName evidence="2">Uncharacterized protein</fullName>
    </submittedName>
</protein>
<feature type="region of interest" description="Disordered" evidence="1">
    <location>
        <begin position="386"/>
        <end position="470"/>
    </location>
</feature>
<feature type="compositionally biased region" description="Basic and acidic residues" evidence="1">
    <location>
        <begin position="405"/>
        <end position="429"/>
    </location>
</feature>
<accession>A0A8H4ZTA2</accession>
<feature type="region of interest" description="Disordered" evidence="1">
    <location>
        <begin position="146"/>
        <end position="165"/>
    </location>
</feature>
<feature type="region of interest" description="Disordered" evidence="1">
    <location>
        <begin position="304"/>
        <end position="326"/>
    </location>
</feature>
<dbReference type="Proteomes" id="UP000573603">
    <property type="component" value="Unassembled WGS sequence"/>
</dbReference>
<name>A0A8H4ZTA2_9HYPO</name>
<dbReference type="EMBL" id="JABEVY010000062">
    <property type="protein sequence ID" value="KAF5251987.1"/>
    <property type="molecule type" value="Genomic_DNA"/>
</dbReference>